<dbReference type="GO" id="GO:0008270">
    <property type="term" value="F:zinc ion binding"/>
    <property type="evidence" value="ECO:0007669"/>
    <property type="project" value="UniProtKB-KW"/>
</dbReference>
<dbReference type="PROSITE" id="PS50966">
    <property type="entry name" value="ZF_SWIM"/>
    <property type="match status" value="1"/>
</dbReference>
<dbReference type="SUPFAM" id="SSF52540">
    <property type="entry name" value="P-loop containing nucleoside triphosphate hydrolases"/>
    <property type="match status" value="2"/>
</dbReference>
<dbReference type="InterPro" id="IPR001650">
    <property type="entry name" value="Helicase_C-like"/>
</dbReference>
<dbReference type="InterPro" id="IPR007527">
    <property type="entry name" value="Znf_SWIM"/>
</dbReference>
<dbReference type="Pfam" id="PF00271">
    <property type="entry name" value="Helicase_C"/>
    <property type="match status" value="1"/>
</dbReference>
<dbReference type="PATRIC" id="fig|269796.9.peg.260"/>
<dbReference type="RefSeq" id="WP_011387961.1">
    <property type="nucleotide sequence ID" value="NC_007643.1"/>
</dbReference>
<dbReference type="Pfam" id="PF00176">
    <property type="entry name" value="SNF2-rel_dom"/>
    <property type="match status" value="1"/>
</dbReference>
<protein>
    <submittedName>
        <fullName evidence="7">SNF2 helicase-related protein</fullName>
    </submittedName>
</protein>
<evidence type="ECO:0000256" key="2">
    <source>
        <dbReference type="PROSITE-ProRule" id="PRU00325"/>
    </source>
</evidence>
<feature type="domain" description="Helicase C-terminal" evidence="6">
    <location>
        <begin position="1045"/>
        <end position="1208"/>
    </location>
</feature>
<sequence length="1209" mass="129907">MPGFLTADLIRARLAPKDFQRGEEYLKDGRVLKAEWVADDEISGQVAGSAGRRYVQTITLENGLGGLSIVGYCSCPVGFACKHVAAVLLTLAREAEPVVPAWDGSFGARPAQAAVSEPTLDPALAEWIAAVAGFEEVGDPEAYPPAIRHRLIYVVGPQGEGGVPQNGEGRSESRGGGRVSAEIEVTLWSIAVLKDGQMSSVERRILSADALVRSPARPAYLRPSDLALVPRLAALRAPGGGNALLLPQISGSELFAAMVASGRCRWGGPDGPTLYPGAARRAKLVWRSDGEGWQRPAIEPEAMAPEAADPETAQPDIGQPYIAQPAIPEIGALDGEAVEAPTRTDPDDASPAPEDGESGQSPEAEAWDLRALPIEPPAYVDPRSGETGPLDLGLDPRLAARLLSAPPIPPTSVDAVRSRLGALLPAAVPVLPAPIDAQPLSVAPQPILRLLALRAVPRMRGAEMPGETTQALVARPCFAYDSVILPADSSEPAPLRMVGASLMRIERDFAAEGTALRQLDRIGPLRVAEALGRVRVEGGISADRLIAPPFLPRGEERERAVDFLRDGVPDLEEAGWRIEIDPDFPVRPVVADSQDWWGGLNAVGGLEGTVGGWLSVGLGVTIDGERVDLLPALLTLLGEGEDLVEREEDELLYLPLGDGRVLPVAVRRLRPIFHALHAVAVPDERAGPGVRLSGRDLGPLALLEEAGKPLGVVWEGAEGARDIARRLAVVGLREAVAPPKGLVGSLRAYQNEGLDWLQFLRANNLGGILADDMGLGKTLQTLAHILVEKESGRLNDPVLIVAPTSVLGAWRREAAQFAPGLRLVVLHGPERAAGFSQMADQDVVVTSYALVRHDLEVLKAQPWHMLVLDEAQTIRNPQTVQYKAVAALKARHRLFLTGTPLENHLGDLWALMDLLMPGLLGDGATFRRVFRGPIEKRGDGPRRRALAVRVRPFILRRTKDEVATDLPAKTEMIDMVELEGGQRDLYEAVRLAAHKAIREVLAEKGLARGRIHILAALTRLRQVCCDPRLVKGGPRKPPPSAKLDRLEEMLRDLVDEGRRTLVFSAFPSMLALVEERLAAASIPWVSLTGETRDRDTPVTRFQSGAVPVFLISLKAGGTGLTLTAADTVIHYDPWWNPAVEAQATDRAHRIGQDKPVFVHKLVAAGTVEERILALQDRKRGLLDGLFDGEAGPSSLLSEEVIEEILRPLG</sequence>
<dbReference type="Gene3D" id="3.40.50.10810">
    <property type="entry name" value="Tandem AAA-ATPase domain"/>
    <property type="match status" value="1"/>
</dbReference>
<dbReference type="EnsemblBacteria" id="ABC21013">
    <property type="protein sequence ID" value="ABC21013"/>
    <property type="gene ID" value="Rru_A0208"/>
</dbReference>
<dbReference type="EMBL" id="CP000230">
    <property type="protein sequence ID" value="ABC21013.1"/>
    <property type="molecule type" value="Genomic_DNA"/>
</dbReference>
<dbReference type="SMART" id="SM00487">
    <property type="entry name" value="DEXDc"/>
    <property type="match status" value="1"/>
</dbReference>
<dbReference type="eggNOG" id="COG0553">
    <property type="taxonomic scope" value="Bacteria"/>
</dbReference>
<dbReference type="PROSITE" id="PS51194">
    <property type="entry name" value="HELICASE_CTER"/>
    <property type="match status" value="1"/>
</dbReference>
<evidence type="ECO:0000259" key="5">
    <source>
        <dbReference type="PROSITE" id="PS51192"/>
    </source>
</evidence>
<keyword evidence="2" id="KW-0863">Zinc-finger</keyword>
<dbReference type="STRING" id="269796.Rru_A0208"/>
<dbReference type="CDD" id="cd18793">
    <property type="entry name" value="SF2_C_SNF"/>
    <property type="match status" value="1"/>
</dbReference>
<keyword evidence="7" id="KW-0347">Helicase</keyword>
<evidence type="ECO:0000256" key="3">
    <source>
        <dbReference type="SAM" id="MobiDB-lite"/>
    </source>
</evidence>
<dbReference type="GO" id="GO:0004386">
    <property type="term" value="F:helicase activity"/>
    <property type="evidence" value="ECO:0007669"/>
    <property type="project" value="UniProtKB-KW"/>
</dbReference>
<dbReference type="KEGG" id="rru:Rru_A0208"/>
<dbReference type="PROSITE" id="PS51192">
    <property type="entry name" value="HELICASE_ATP_BIND_1"/>
    <property type="match status" value="1"/>
</dbReference>
<organism evidence="7 8">
    <name type="scientific">Rhodospirillum rubrum (strain ATCC 11170 / ATH 1.1.1 / DSM 467 / LMG 4362 / NCIMB 8255 / S1)</name>
    <dbReference type="NCBI Taxonomy" id="269796"/>
    <lineage>
        <taxon>Bacteria</taxon>
        <taxon>Pseudomonadati</taxon>
        <taxon>Pseudomonadota</taxon>
        <taxon>Alphaproteobacteria</taxon>
        <taxon>Rhodospirillales</taxon>
        <taxon>Rhodospirillaceae</taxon>
        <taxon>Rhodospirillum</taxon>
    </lineage>
</organism>
<feature type="domain" description="Helicase ATP-binding" evidence="5">
    <location>
        <begin position="758"/>
        <end position="918"/>
    </location>
</feature>
<reference evidence="7 8" key="1">
    <citation type="journal article" date="2011" name="Stand. Genomic Sci.">
        <title>Complete genome sequence of Rhodospirillum rubrum type strain (S1).</title>
        <authorList>
            <person name="Munk A.C."/>
            <person name="Copeland A."/>
            <person name="Lucas S."/>
            <person name="Lapidus A."/>
            <person name="Del Rio T.G."/>
            <person name="Barry K."/>
            <person name="Detter J.C."/>
            <person name="Hammon N."/>
            <person name="Israni S."/>
            <person name="Pitluck S."/>
            <person name="Brettin T."/>
            <person name="Bruce D."/>
            <person name="Han C."/>
            <person name="Tapia R."/>
            <person name="Gilna P."/>
            <person name="Schmutz J."/>
            <person name="Larimer F."/>
            <person name="Land M."/>
            <person name="Kyrpides N.C."/>
            <person name="Mavromatis K."/>
            <person name="Richardson P."/>
            <person name="Rohde M."/>
            <person name="Goker M."/>
            <person name="Klenk H.P."/>
            <person name="Zhang Y."/>
            <person name="Roberts G.P."/>
            <person name="Reslewic S."/>
            <person name="Schwartz D.C."/>
        </authorList>
    </citation>
    <scope>NUCLEOTIDE SEQUENCE [LARGE SCALE GENOMIC DNA]</scope>
    <source>
        <strain evidence="8">ATCC 11170 / ATH 1.1.1 / DSM 467 / LMG 4362 / NCIMB 8255 / S1</strain>
    </source>
</reference>
<keyword evidence="7" id="KW-0547">Nucleotide-binding</keyword>
<dbReference type="AlphaFoldDB" id="Q2RXY2"/>
<dbReference type="Proteomes" id="UP000001929">
    <property type="component" value="Chromosome"/>
</dbReference>
<accession>Q2RXY2</accession>
<evidence type="ECO:0000313" key="8">
    <source>
        <dbReference type="Proteomes" id="UP000001929"/>
    </source>
</evidence>
<dbReference type="InterPro" id="IPR038718">
    <property type="entry name" value="SNF2-like_sf"/>
</dbReference>
<gene>
    <name evidence="7" type="ordered locus">Rru_A0208</name>
</gene>
<dbReference type="InterPro" id="IPR000330">
    <property type="entry name" value="SNF2_N"/>
</dbReference>
<dbReference type="HOGENOM" id="CLU_000315_21_0_5"/>
<evidence type="ECO:0000313" key="7">
    <source>
        <dbReference type="EMBL" id="ABC21013.1"/>
    </source>
</evidence>
<proteinExistence type="predicted"/>
<keyword evidence="7" id="KW-0067">ATP-binding</keyword>
<dbReference type="SMART" id="SM00490">
    <property type="entry name" value="HELICc"/>
    <property type="match status" value="1"/>
</dbReference>
<keyword evidence="2" id="KW-0862">Zinc</keyword>
<dbReference type="InterPro" id="IPR014001">
    <property type="entry name" value="Helicase_ATP-bd"/>
</dbReference>
<dbReference type="PANTHER" id="PTHR10799">
    <property type="entry name" value="SNF2/RAD54 HELICASE FAMILY"/>
    <property type="match status" value="1"/>
</dbReference>
<dbReference type="eggNOG" id="COG4715">
    <property type="taxonomic scope" value="Bacteria"/>
</dbReference>
<dbReference type="InterPro" id="IPR027417">
    <property type="entry name" value="P-loop_NTPase"/>
</dbReference>
<dbReference type="PhylomeDB" id="Q2RXY2"/>
<evidence type="ECO:0000259" key="6">
    <source>
        <dbReference type="PROSITE" id="PS51194"/>
    </source>
</evidence>
<keyword evidence="8" id="KW-1185">Reference proteome</keyword>
<dbReference type="GO" id="GO:0005524">
    <property type="term" value="F:ATP binding"/>
    <property type="evidence" value="ECO:0007669"/>
    <property type="project" value="InterPro"/>
</dbReference>
<keyword evidence="1" id="KW-0378">Hydrolase</keyword>
<dbReference type="GO" id="GO:0016787">
    <property type="term" value="F:hydrolase activity"/>
    <property type="evidence" value="ECO:0007669"/>
    <property type="project" value="UniProtKB-KW"/>
</dbReference>
<dbReference type="CDD" id="cd18012">
    <property type="entry name" value="DEXQc_arch_SWI2_SNF2"/>
    <property type="match status" value="1"/>
</dbReference>
<evidence type="ECO:0000259" key="4">
    <source>
        <dbReference type="PROSITE" id="PS50966"/>
    </source>
</evidence>
<name>Q2RXY2_RHORT</name>
<dbReference type="InterPro" id="IPR049730">
    <property type="entry name" value="SNF2/RAD54-like_C"/>
</dbReference>
<dbReference type="Pfam" id="PF04434">
    <property type="entry name" value="SWIM"/>
    <property type="match status" value="1"/>
</dbReference>
<evidence type="ECO:0000256" key="1">
    <source>
        <dbReference type="ARBA" id="ARBA00022801"/>
    </source>
</evidence>
<feature type="domain" description="SWIM-type" evidence="4">
    <location>
        <begin position="58"/>
        <end position="92"/>
    </location>
</feature>
<feature type="region of interest" description="Disordered" evidence="3">
    <location>
        <begin position="339"/>
        <end position="363"/>
    </location>
</feature>
<keyword evidence="2" id="KW-0479">Metal-binding</keyword>
<dbReference type="Gene3D" id="3.40.50.300">
    <property type="entry name" value="P-loop containing nucleotide triphosphate hydrolases"/>
    <property type="match status" value="1"/>
</dbReference>